<dbReference type="Proteomes" id="UP000189933">
    <property type="component" value="Unassembled WGS sequence"/>
</dbReference>
<dbReference type="EMBL" id="FUXM01000006">
    <property type="protein sequence ID" value="SJZ74662.1"/>
    <property type="molecule type" value="Genomic_DNA"/>
</dbReference>
<dbReference type="RefSeq" id="WP_078664913.1">
    <property type="nucleotide sequence ID" value="NZ_FUXM01000006.1"/>
</dbReference>
<protein>
    <recommendedName>
        <fullName evidence="3">40-residue YVTN family beta-propeller repeat-containing protein</fullName>
    </recommendedName>
</protein>
<evidence type="ECO:0000313" key="1">
    <source>
        <dbReference type="EMBL" id="SJZ74662.1"/>
    </source>
</evidence>
<dbReference type="AlphaFoldDB" id="A0A1T4N625"/>
<proteinExistence type="predicted"/>
<sequence>MKKMVKAAAGLTLLALALSSIFLLMPGDAAVNLNSSALLSPIPMQAVPEAMTLQVDGTYAYFIDGGGDLARIKLSDSSVEKLVTKANVGEIVEVALDGNYLVFTTIYNGLSKIFCLDLTTKTITDLVPSRLTTKKAFPDVAGGKAVWSEWTETVGTDGRISYSRAIIYMKTLPNGAETTIDSSAAYLARARITTTHVAYETLNGGTNFIKLHNISNSTKTDVSGAKRLHDISPNYVLYSSSGYDLQLYAISGGAKYPVIKNSYPGGAAPTAFAIGKAELVTNQLVVWSASSGKIYGSDIRTVTAPTGPTQLVDCGHPWPAFALSKVGTNPHNIVYCQNSGTAGVYKSSVNVQ</sequence>
<evidence type="ECO:0000313" key="2">
    <source>
        <dbReference type="Proteomes" id="UP000189933"/>
    </source>
</evidence>
<evidence type="ECO:0008006" key="3">
    <source>
        <dbReference type="Google" id="ProtNLM"/>
    </source>
</evidence>
<dbReference type="SUPFAM" id="SSF63825">
    <property type="entry name" value="YWTD domain"/>
    <property type="match status" value="1"/>
</dbReference>
<accession>A0A1T4N625</accession>
<name>A0A1T4N625_9FIRM</name>
<organism evidence="1 2">
    <name type="scientific">Carboxydocella sporoproducens DSM 16521</name>
    <dbReference type="NCBI Taxonomy" id="1121270"/>
    <lineage>
        <taxon>Bacteria</taxon>
        <taxon>Bacillati</taxon>
        <taxon>Bacillota</taxon>
        <taxon>Clostridia</taxon>
        <taxon>Eubacteriales</taxon>
        <taxon>Clostridiales Family XVI. Incertae Sedis</taxon>
        <taxon>Carboxydocella</taxon>
    </lineage>
</organism>
<gene>
    <name evidence="1" type="ORF">SAMN02745885_00810</name>
</gene>
<keyword evidence="2" id="KW-1185">Reference proteome</keyword>
<reference evidence="2" key="1">
    <citation type="submission" date="2017-02" db="EMBL/GenBank/DDBJ databases">
        <authorList>
            <person name="Varghese N."/>
            <person name="Submissions S."/>
        </authorList>
    </citation>
    <scope>NUCLEOTIDE SEQUENCE [LARGE SCALE GENOMIC DNA]</scope>
    <source>
        <strain evidence="2">DSM 16521</strain>
    </source>
</reference>